<evidence type="ECO:0000256" key="15">
    <source>
        <dbReference type="SAM" id="Phobius"/>
    </source>
</evidence>
<feature type="region of interest" description="Disordered" evidence="14">
    <location>
        <begin position="1"/>
        <end position="73"/>
    </location>
</feature>
<reference evidence="17" key="1">
    <citation type="submission" date="2019-10" db="EMBL/GenBank/DDBJ databases">
        <title>The sequence and de novo assembly of the wild yak genome.</title>
        <authorList>
            <person name="Liu Y."/>
        </authorList>
    </citation>
    <scope>NUCLEOTIDE SEQUENCE [LARGE SCALE GENOMIC DNA]</scope>
    <source>
        <strain evidence="17">WY2019</strain>
    </source>
</reference>
<keyword evidence="2" id="KW-0813">Transport</keyword>
<keyword evidence="3" id="KW-0597">Phosphoprotein</keyword>
<evidence type="ECO:0000256" key="14">
    <source>
        <dbReference type="SAM" id="MobiDB-lite"/>
    </source>
</evidence>
<protein>
    <recommendedName>
        <fullName evidence="12">Acetyl-coenzyme A transporter 1</fullName>
    </recommendedName>
    <alternativeName>
        <fullName evidence="13">Solute carrier family 33 member 1</fullName>
    </alternativeName>
</protein>
<evidence type="ECO:0000256" key="1">
    <source>
        <dbReference type="ARBA" id="ARBA00004477"/>
    </source>
</evidence>
<dbReference type="InterPro" id="IPR036259">
    <property type="entry name" value="MFS_trans_sf"/>
</dbReference>
<feature type="transmembrane region" description="Helical" evidence="15">
    <location>
        <begin position="296"/>
        <end position="314"/>
    </location>
</feature>
<dbReference type="FunFam" id="2.30.29.30:FF:000063">
    <property type="entry name" value="Phosphoinositide phospholipase C"/>
    <property type="match status" value="1"/>
</dbReference>
<dbReference type="SUPFAM" id="SSF50729">
    <property type="entry name" value="PH domain-like"/>
    <property type="match status" value="1"/>
</dbReference>
<evidence type="ECO:0000259" key="16">
    <source>
        <dbReference type="PROSITE" id="PS50003"/>
    </source>
</evidence>
<evidence type="ECO:0000256" key="6">
    <source>
        <dbReference type="ARBA" id="ARBA00022989"/>
    </source>
</evidence>
<feature type="transmembrane region" description="Helical" evidence="15">
    <location>
        <begin position="111"/>
        <end position="135"/>
    </location>
</feature>
<feature type="transmembrane region" description="Helical" evidence="15">
    <location>
        <begin position="179"/>
        <end position="196"/>
    </location>
</feature>
<dbReference type="Pfam" id="PF16457">
    <property type="entry name" value="PH_12"/>
    <property type="match status" value="1"/>
</dbReference>
<dbReference type="Gene3D" id="1.20.1250.20">
    <property type="entry name" value="MFS general substrate transporter like domains"/>
    <property type="match status" value="1"/>
</dbReference>
<feature type="transmembrane region" description="Helical" evidence="15">
    <location>
        <begin position="412"/>
        <end position="433"/>
    </location>
</feature>
<feature type="transmembrane region" description="Helical" evidence="15">
    <location>
        <begin position="381"/>
        <end position="400"/>
    </location>
</feature>
<feature type="transmembrane region" description="Helical" evidence="15">
    <location>
        <begin position="147"/>
        <end position="170"/>
    </location>
</feature>
<dbReference type="InterPro" id="IPR024371">
    <property type="entry name" value="AcetylCoA_trans_1-like"/>
</dbReference>
<evidence type="ECO:0000256" key="12">
    <source>
        <dbReference type="ARBA" id="ARBA00074217"/>
    </source>
</evidence>
<evidence type="ECO:0000256" key="2">
    <source>
        <dbReference type="ARBA" id="ARBA00022448"/>
    </source>
</evidence>
<evidence type="ECO:0000256" key="5">
    <source>
        <dbReference type="ARBA" id="ARBA00022824"/>
    </source>
</evidence>
<keyword evidence="6 15" id="KW-1133">Transmembrane helix</keyword>
<keyword evidence="8" id="KW-0325">Glycoprotein</keyword>
<proteinExistence type="inferred from homology"/>
<dbReference type="PANTHER" id="PTHR12778:SF9">
    <property type="entry name" value="ACETYL-COENZYME A TRANSPORTER 1"/>
    <property type="match status" value="1"/>
</dbReference>
<evidence type="ECO:0000256" key="10">
    <source>
        <dbReference type="ARBA" id="ARBA00061205"/>
    </source>
</evidence>
<dbReference type="SMART" id="SM00233">
    <property type="entry name" value="PH"/>
    <property type="match status" value="1"/>
</dbReference>
<evidence type="ECO:0000313" key="17">
    <source>
        <dbReference type="EMBL" id="MXQ80246.1"/>
    </source>
</evidence>
<keyword evidence="5" id="KW-0256">Endoplasmic reticulum</keyword>
<dbReference type="Pfam" id="PF13000">
    <property type="entry name" value="Acatn"/>
    <property type="match status" value="2"/>
</dbReference>
<keyword evidence="4 15" id="KW-0812">Transmembrane</keyword>
<accession>A0A6B0QV88</accession>
<dbReference type="Gene3D" id="2.30.29.30">
    <property type="entry name" value="Pleckstrin-homology domain (PH domain)/Phosphotyrosine-binding domain (PTB)"/>
    <property type="match status" value="1"/>
</dbReference>
<comment type="similarity">
    <text evidence="10">Belongs to the SLC33A transporter family.</text>
</comment>
<dbReference type="PANTHER" id="PTHR12778">
    <property type="entry name" value="SOLUTE CARRIER FAMILY 33 ACETYL-COA TRANSPORTER -RELATED"/>
    <property type="match status" value="1"/>
</dbReference>
<gene>
    <name evidence="17" type="ORF">E5288_WYG006382</name>
</gene>
<evidence type="ECO:0000256" key="7">
    <source>
        <dbReference type="ARBA" id="ARBA00023136"/>
    </source>
</evidence>
<dbReference type="FunFam" id="1.20.1250.20:FF:000287">
    <property type="entry name" value="acetyl-coenzyme A transporter 1 isoform X1"/>
    <property type="match status" value="1"/>
</dbReference>
<dbReference type="Proteomes" id="UP000322234">
    <property type="component" value="Unassembled WGS sequence"/>
</dbReference>
<comment type="catalytic activity">
    <reaction evidence="9">
        <text>acetyl-CoA(in) = acetyl-CoA(out)</text>
        <dbReference type="Rhea" id="RHEA:75039"/>
        <dbReference type="ChEBI" id="CHEBI:57288"/>
    </reaction>
    <physiologicalReaction direction="left-to-right" evidence="9">
        <dbReference type="Rhea" id="RHEA:75040"/>
    </physiologicalReaction>
</comment>
<feature type="domain" description="PH" evidence="16">
    <location>
        <begin position="791"/>
        <end position="899"/>
    </location>
</feature>
<evidence type="ECO:0000256" key="9">
    <source>
        <dbReference type="ARBA" id="ARBA00051707"/>
    </source>
</evidence>
<comment type="subunit">
    <text evidence="11">Homodimerizes.</text>
</comment>
<keyword evidence="18" id="KW-1185">Reference proteome</keyword>
<keyword evidence="7 15" id="KW-0472">Membrane</keyword>
<evidence type="ECO:0000256" key="4">
    <source>
        <dbReference type="ARBA" id="ARBA00022692"/>
    </source>
</evidence>
<organism evidence="17 18">
    <name type="scientific">Bos mutus</name>
    <name type="common">wild yak</name>
    <dbReference type="NCBI Taxonomy" id="72004"/>
    <lineage>
        <taxon>Eukaryota</taxon>
        <taxon>Metazoa</taxon>
        <taxon>Chordata</taxon>
        <taxon>Craniata</taxon>
        <taxon>Vertebrata</taxon>
        <taxon>Euteleostomi</taxon>
        <taxon>Mammalia</taxon>
        <taxon>Eutheria</taxon>
        <taxon>Laurasiatheria</taxon>
        <taxon>Artiodactyla</taxon>
        <taxon>Ruminantia</taxon>
        <taxon>Pecora</taxon>
        <taxon>Bovidae</taxon>
        <taxon>Bovinae</taxon>
        <taxon>Bos</taxon>
    </lineage>
</organism>
<dbReference type="AlphaFoldDB" id="A0A6B0QV88"/>
<evidence type="ECO:0000256" key="8">
    <source>
        <dbReference type="ARBA" id="ARBA00023180"/>
    </source>
</evidence>
<dbReference type="InterPro" id="IPR004752">
    <property type="entry name" value="AmpG_permease/AT-1"/>
</dbReference>
<dbReference type="PROSITE" id="PS50003">
    <property type="entry name" value="PH_DOMAIN"/>
    <property type="match status" value="1"/>
</dbReference>
<comment type="caution">
    <text evidence="17">The sequence shown here is derived from an EMBL/GenBank/DDBJ whole genome shotgun (WGS) entry which is preliminary data.</text>
</comment>
<evidence type="ECO:0000313" key="18">
    <source>
        <dbReference type="Proteomes" id="UP000322234"/>
    </source>
</evidence>
<evidence type="ECO:0000256" key="3">
    <source>
        <dbReference type="ARBA" id="ARBA00022553"/>
    </source>
</evidence>
<dbReference type="SUPFAM" id="SSF103473">
    <property type="entry name" value="MFS general substrate transporter"/>
    <property type="match status" value="1"/>
</dbReference>
<dbReference type="GO" id="GO:0005789">
    <property type="term" value="C:endoplasmic reticulum membrane"/>
    <property type="evidence" value="ECO:0007669"/>
    <property type="project" value="UniProtKB-SubCell"/>
</dbReference>
<feature type="transmembrane region" description="Helical" evidence="15">
    <location>
        <begin position="335"/>
        <end position="361"/>
    </location>
</feature>
<feature type="transmembrane region" description="Helical" evidence="15">
    <location>
        <begin position="445"/>
        <end position="466"/>
    </location>
</feature>
<evidence type="ECO:0000256" key="11">
    <source>
        <dbReference type="ARBA" id="ARBA00063974"/>
    </source>
</evidence>
<dbReference type="InterPro" id="IPR001849">
    <property type="entry name" value="PH_domain"/>
</dbReference>
<comment type="subcellular location">
    <subcellularLocation>
        <location evidence="1">Endoplasmic reticulum membrane</location>
        <topology evidence="1">Multi-pass membrane protein</topology>
    </subcellularLocation>
</comment>
<sequence length="919" mass="102567">MRSQRRSSCDAPPRLQDGSKTLSPGPPQTGLCIVSDMSPTVSHKDSSRQRRPGTFNHSLDLKSGPLPPGSWDDNLPEVVGGEGDKEALLRDISTVDFSKTPRSCRAELSSILLLLFLYVLQGIPLGLAGSIPLILQSKNVSYTDQAFFSFVFWPFSLKLLWAPLVDAVYFKNFGRRKSWLVPTQYILGFFMIYLSTQVDHLLGNTDGRTPDVVALTVTFFLFEFLAATQDIAVDGWALTMLSRENVGYASTCNSVGQTAGYFLGNVLFLALESADFCNKYLRFEPQPRGIVTLSDFLFFWGTVFLITTTLVALLKKENKEVSVGKEETQGITDTYKLLFAIVKMPAVLTFCLLILTAKIGFSAADAVTGLKLVEEGVPKEHLALLAVPMVPLQIILPLIISRYTAGPQPLNIFYKAMPYRLLFGLEYALLVWWTPKVEHQGGFPIYYYIVVLLSYALHQVTLYSMYVSIMAFNAKVSDPLIGGTYMTLLNTVSNLGGNWPSTVALWLVDPLTVKECVGASNQNCRTPDAVELCKKLGGSCVTALDGYYVESVICVLIGFDLVYFHSDCAQIGLIIDLEALSGGCADPRDLLQQNISTVMAMAGVMLLLRSVRLTSKFTRSSDIPVEFIRKNVKLRGRLHRITENGLEIEHIPIALPAISSWRKEPCGVLLIKLAGVELTETGKVWLQKELKPSQVLWFQLLGKENSALFCYLLVNKGNLVLMLCQQSSDNELLELGEKELCAVPQAFSGGQQSVSWSDLGNEKKKSLFFTEKNHDLIRVELTVAVLERCMSVMQSGTQMIKLKRGTKGLVRLFYLDEHRTRLRWRPSRKSEKAKILIDSIYKVTEGRQSEIFHRQAEGNFDPSCCFTIYHGNHMESLDLITSNPEEARTWITGLKYLMAGISDEDSLAKRQRTHDQYPP</sequence>
<dbReference type="InterPro" id="IPR011993">
    <property type="entry name" value="PH-like_dom_sf"/>
</dbReference>
<evidence type="ECO:0000256" key="13">
    <source>
        <dbReference type="ARBA" id="ARBA00075956"/>
    </source>
</evidence>
<dbReference type="GO" id="GO:0008521">
    <property type="term" value="F:acetyl-CoA transmembrane transporter activity"/>
    <property type="evidence" value="ECO:0007669"/>
    <property type="project" value="InterPro"/>
</dbReference>
<dbReference type="GO" id="GO:0035348">
    <property type="term" value="P:acetyl-CoA transmembrane transport"/>
    <property type="evidence" value="ECO:0007669"/>
    <property type="project" value="InterPro"/>
</dbReference>
<name>A0A6B0QV88_9CETA</name>
<dbReference type="EMBL" id="VBQZ03000004">
    <property type="protein sequence ID" value="MXQ80246.1"/>
    <property type="molecule type" value="Genomic_DNA"/>
</dbReference>